<comment type="caution">
    <text evidence="1">The sequence shown here is derived from an EMBL/GenBank/DDBJ whole genome shotgun (WGS) entry which is preliminary data.</text>
</comment>
<evidence type="ECO:0000313" key="1">
    <source>
        <dbReference type="EMBL" id="MCW3484432.1"/>
    </source>
</evidence>
<evidence type="ECO:0000313" key="2">
    <source>
        <dbReference type="Proteomes" id="UP001207742"/>
    </source>
</evidence>
<evidence type="ECO:0008006" key="3">
    <source>
        <dbReference type="Google" id="ProtNLM"/>
    </source>
</evidence>
<proteinExistence type="predicted"/>
<dbReference type="Proteomes" id="UP001207742">
    <property type="component" value="Unassembled WGS sequence"/>
</dbReference>
<gene>
    <name evidence="1" type="ORF">OL497_11045</name>
</gene>
<protein>
    <recommendedName>
        <fullName evidence="3">Natural product</fullName>
    </recommendedName>
</protein>
<accession>A0ABT3IKD1</accession>
<dbReference type="EMBL" id="JAPDNS010000001">
    <property type="protein sequence ID" value="MCW3484432.1"/>
    <property type="molecule type" value="Genomic_DNA"/>
</dbReference>
<organism evidence="1 2">
    <name type="scientific">Chitinophaga nivalis</name>
    <dbReference type="NCBI Taxonomy" id="2991709"/>
    <lineage>
        <taxon>Bacteria</taxon>
        <taxon>Pseudomonadati</taxon>
        <taxon>Bacteroidota</taxon>
        <taxon>Chitinophagia</taxon>
        <taxon>Chitinophagales</taxon>
        <taxon>Chitinophagaceae</taxon>
        <taxon>Chitinophaga</taxon>
    </lineage>
</organism>
<sequence>MKKLKLTALELGAEEVLTRAQLQHISGGQDLNRGFEEDRCRHGSCIISVTGYPGGSPGVCESNSNDQCVCRALNHNASALSTDCIK</sequence>
<reference evidence="1 2" key="1">
    <citation type="submission" date="2022-10" db="EMBL/GenBank/DDBJ databases">
        <title>Chitinophaga nivalis PC15 sp. nov., isolated from Pyeongchang county, South Korea.</title>
        <authorList>
            <person name="Trinh H.N."/>
        </authorList>
    </citation>
    <scope>NUCLEOTIDE SEQUENCE [LARGE SCALE GENOMIC DNA]</scope>
    <source>
        <strain evidence="1 2">PC14</strain>
    </source>
</reference>
<dbReference type="RefSeq" id="WP_264730044.1">
    <property type="nucleotide sequence ID" value="NZ_JAPDNR010000001.1"/>
</dbReference>
<name>A0ABT3IKD1_9BACT</name>
<keyword evidence="2" id="KW-1185">Reference proteome</keyword>